<protein>
    <recommendedName>
        <fullName evidence="1">N-acetyltransferase domain-containing protein</fullName>
    </recommendedName>
</protein>
<sequence length="200" mass="22960">MFDLNCGIRLRPFRAQPAEDLENILSLYNNAQVAPLITLRFLAPRGERVKKEFLEIIDNDAEMFCIIETIPSANQSVGGTDSDTEKPQFVGITGLWGFMERGHRHTKYSIVLLPQFWNRGYGQQITRFMVDHAFIHMNMHRISLDVWGGNDRAIAVYKKQGFIEEGRQRKAIWSNGGWIDNIQMGMLVDDWKELVAGTKT</sequence>
<dbReference type="SUPFAM" id="SSF55729">
    <property type="entry name" value="Acyl-CoA N-acyltransferases (Nat)"/>
    <property type="match status" value="1"/>
</dbReference>
<dbReference type="OrthoDB" id="630895at2759"/>
<dbReference type="Pfam" id="PF13302">
    <property type="entry name" value="Acetyltransf_3"/>
    <property type="match status" value="1"/>
</dbReference>
<name>A0A8H7Y8T5_PSICU</name>
<evidence type="ECO:0000313" key="2">
    <source>
        <dbReference type="EMBL" id="KAG5173220.1"/>
    </source>
</evidence>
<comment type="caution">
    <text evidence="2">The sequence shown here is derived from an EMBL/GenBank/DDBJ whole genome shotgun (WGS) entry which is preliminary data.</text>
</comment>
<dbReference type="InterPro" id="IPR016181">
    <property type="entry name" value="Acyl_CoA_acyltransferase"/>
</dbReference>
<dbReference type="InterPro" id="IPR000182">
    <property type="entry name" value="GNAT_dom"/>
</dbReference>
<proteinExistence type="predicted"/>
<dbReference type="GO" id="GO:0016747">
    <property type="term" value="F:acyltransferase activity, transferring groups other than amino-acyl groups"/>
    <property type="evidence" value="ECO:0007669"/>
    <property type="project" value="InterPro"/>
</dbReference>
<dbReference type="AlphaFoldDB" id="A0A8H7Y8T5"/>
<organism evidence="2">
    <name type="scientific">Psilocybe cubensis</name>
    <name type="common">Psychedelic mushroom</name>
    <name type="synonym">Stropharia cubensis</name>
    <dbReference type="NCBI Taxonomy" id="181762"/>
    <lineage>
        <taxon>Eukaryota</taxon>
        <taxon>Fungi</taxon>
        <taxon>Dikarya</taxon>
        <taxon>Basidiomycota</taxon>
        <taxon>Agaricomycotina</taxon>
        <taxon>Agaricomycetes</taxon>
        <taxon>Agaricomycetidae</taxon>
        <taxon>Agaricales</taxon>
        <taxon>Agaricineae</taxon>
        <taxon>Strophariaceae</taxon>
        <taxon>Psilocybe</taxon>
    </lineage>
</organism>
<dbReference type="PANTHER" id="PTHR43415">
    <property type="entry name" value="SPERMIDINE N(1)-ACETYLTRANSFERASE"/>
    <property type="match status" value="1"/>
</dbReference>
<gene>
    <name evidence="2" type="ORF">JR316_002730</name>
</gene>
<evidence type="ECO:0000259" key="1">
    <source>
        <dbReference type="PROSITE" id="PS51186"/>
    </source>
</evidence>
<dbReference type="EMBL" id="JAFIQS010000002">
    <property type="protein sequence ID" value="KAG5173220.1"/>
    <property type="molecule type" value="Genomic_DNA"/>
</dbReference>
<dbReference type="PANTHER" id="PTHR43415:SF3">
    <property type="entry name" value="GNAT-FAMILY ACETYLTRANSFERASE"/>
    <property type="match status" value="1"/>
</dbReference>
<reference evidence="2" key="1">
    <citation type="submission" date="2021-02" db="EMBL/GenBank/DDBJ databases">
        <title>Psilocybe cubensis genome.</title>
        <authorList>
            <person name="Mckernan K.J."/>
            <person name="Crawford S."/>
            <person name="Trippe A."/>
            <person name="Kane L.T."/>
            <person name="Mclaughlin S."/>
        </authorList>
    </citation>
    <scope>NUCLEOTIDE SEQUENCE [LARGE SCALE GENOMIC DNA]</scope>
    <source>
        <strain evidence="2">MGC-MH-2018</strain>
    </source>
</reference>
<dbReference type="Gene3D" id="3.40.630.30">
    <property type="match status" value="1"/>
</dbReference>
<feature type="domain" description="N-acetyltransferase" evidence="1">
    <location>
        <begin position="8"/>
        <end position="189"/>
    </location>
</feature>
<dbReference type="PROSITE" id="PS51186">
    <property type="entry name" value="GNAT"/>
    <property type="match status" value="1"/>
</dbReference>
<accession>A0A8H7Y8T5</accession>